<name>A0A6I9SBH8_ELAGV</name>
<feature type="region of interest" description="Disordered" evidence="1">
    <location>
        <begin position="1"/>
        <end position="45"/>
    </location>
</feature>
<dbReference type="Pfam" id="PF23156">
    <property type="entry name" value="DUF7054"/>
    <property type="match status" value="1"/>
</dbReference>
<evidence type="ECO:0000259" key="2">
    <source>
        <dbReference type="Pfam" id="PF23156"/>
    </source>
</evidence>
<feature type="compositionally biased region" description="Low complexity" evidence="1">
    <location>
        <begin position="1"/>
        <end position="14"/>
    </location>
</feature>
<reference evidence="4" key="1">
    <citation type="submission" date="2025-08" db="UniProtKB">
        <authorList>
            <consortium name="RefSeq"/>
        </authorList>
    </citation>
    <scope>IDENTIFICATION</scope>
</reference>
<dbReference type="GeneID" id="105059398"/>
<dbReference type="Proteomes" id="UP000504607">
    <property type="component" value="Chromosome 16"/>
</dbReference>
<proteinExistence type="predicted"/>
<dbReference type="InParanoid" id="A0A6I9SBH8"/>
<evidence type="ECO:0000256" key="1">
    <source>
        <dbReference type="SAM" id="MobiDB-lite"/>
    </source>
</evidence>
<dbReference type="PANTHER" id="PTHR33270">
    <property type="entry name" value="BNAC05G50380D PROTEIN"/>
    <property type="match status" value="1"/>
</dbReference>
<dbReference type="OrthoDB" id="767726at2759"/>
<protein>
    <submittedName>
        <fullName evidence="4">Uncharacterized protein At4g22758</fullName>
    </submittedName>
</protein>
<dbReference type="PANTHER" id="PTHR33270:SF24">
    <property type="entry name" value="EXPRESSED PROTEIN"/>
    <property type="match status" value="1"/>
</dbReference>
<evidence type="ECO:0000313" key="4">
    <source>
        <dbReference type="RefSeq" id="XP_010940977.1"/>
    </source>
</evidence>
<keyword evidence="3" id="KW-1185">Reference proteome</keyword>
<organism evidence="3 4">
    <name type="scientific">Elaeis guineensis var. tenera</name>
    <name type="common">Oil palm</name>
    <dbReference type="NCBI Taxonomy" id="51953"/>
    <lineage>
        <taxon>Eukaryota</taxon>
        <taxon>Viridiplantae</taxon>
        <taxon>Streptophyta</taxon>
        <taxon>Embryophyta</taxon>
        <taxon>Tracheophyta</taxon>
        <taxon>Spermatophyta</taxon>
        <taxon>Magnoliopsida</taxon>
        <taxon>Liliopsida</taxon>
        <taxon>Arecaceae</taxon>
        <taxon>Arecoideae</taxon>
        <taxon>Cocoseae</taxon>
        <taxon>Elaeidinae</taxon>
        <taxon>Elaeis</taxon>
    </lineage>
</organism>
<dbReference type="InterPro" id="IPR055482">
    <property type="entry name" value="DUF7054"/>
</dbReference>
<evidence type="ECO:0000313" key="3">
    <source>
        <dbReference type="Proteomes" id="UP000504607"/>
    </source>
</evidence>
<dbReference type="InterPro" id="IPR040358">
    <property type="entry name" value="At4g22758-like"/>
</dbReference>
<dbReference type="RefSeq" id="XP_010940977.1">
    <property type="nucleotide sequence ID" value="XM_010942675.3"/>
</dbReference>
<sequence>MSSRGPAAARRSAPFFHGPAQGASDRATPIQRPEDHPKLPWRPEINGGAAAQRLTKLLLNVTIERSVGPVLVVMSPENTVADLVRTAVETYAKQGRRPLLSHADPKSFDLHYSQYSLESLNPEEKLISLGSRSFFLFSKPKMVVG</sequence>
<feature type="domain" description="DUF7054" evidence="2">
    <location>
        <begin position="54"/>
        <end position="136"/>
    </location>
</feature>
<accession>A0A6I9SBH8</accession>
<dbReference type="AlphaFoldDB" id="A0A6I9SBH8"/>
<dbReference type="KEGG" id="egu:105059398"/>
<gene>
    <name evidence="4" type="primary">LOC105059398</name>
</gene>